<sequence length="77" mass="8841">MWLRRARDKRCTATGEGVGNGHFCVQMYVNDDNVTLRLSHLPLINASKGGYIPMELAFVESMQRYPFKLNTDQTTLY</sequence>
<dbReference type="AlphaFoldDB" id="A0A2L2TEY8"/>
<evidence type="ECO:0000313" key="1">
    <source>
        <dbReference type="EMBL" id="CEI40122.1"/>
    </source>
</evidence>
<proteinExistence type="predicted"/>
<dbReference type="Proteomes" id="UP000245910">
    <property type="component" value="Chromosome IIII"/>
</dbReference>
<accession>A0A2L2TEY8</accession>
<dbReference type="Gene3D" id="2.170.260.10">
    <property type="entry name" value="paz domain"/>
    <property type="match status" value="1"/>
</dbReference>
<name>A0A2L2TEY8_9HYPO</name>
<organism evidence="1 2">
    <name type="scientific">Fusarium venenatum</name>
    <dbReference type="NCBI Taxonomy" id="56646"/>
    <lineage>
        <taxon>Eukaryota</taxon>
        <taxon>Fungi</taxon>
        <taxon>Dikarya</taxon>
        <taxon>Ascomycota</taxon>
        <taxon>Pezizomycotina</taxon>
        <taxon>Sordariomycetes</taxon>
        <taxon>Hypocreomycetidae</taxon>
        <taxon>Hypocreales</taxon>
        <taxon>Nectriaceae</taxon>
        <taxon>Fusarium</taxon>
    </lineage>
</organism>
<dbReference type="EMBL" id="LN649232">
    <property type="protein sequence ID" value="CEI40122.1"/>
    <property type="molecule type" value="Genomic_DNA"/>
</dbReference>
<dbReference type="STRING" id="56646.A0A2L2TEY8"/>
<keyword evidence="2" id="KW-1185">Reference proteome</keyword>
<reference evidence="2" key="1">
    <citation type="submission" date="2014-10" db="EMBL/GenBank/DDBJ databases">
        <authorList>
            <person name="King R."/>
        </authorList>
    </citation>
    <scope>NUCLEOTIDE SEQUENCE [LARGE SCALE GENOMIC DNA]</scope>
    <source>
        <strain evidence="2">A3/5</strain>
    </source>
</reference>
<evidence type="ECO:0000313" key="2">
    <source>
        <dbReference type="Proteomes" id="UP000245910"/>
    </source>
</evidence>
<dbReference type="InterPro" id="IPR036085">
    <property type="entry name" value="PAZ_dom_sf"/>
</dbReference>
<dbReference type="SUPFAM" id="SSF101690">
    <property type="entry name" value="PAZ domain"/>
    <property type="match status" value="1"/>
</dbReference>
<dbReference type="OrthoDB" id="10252740at2759"/>
<protein>
    <submittedName>
        <fullName evidence="1">Uncharacterized protein</fullName>
    </submittedName>
</protein>